<sequence length="317" mass="34357">MSLHCFTTPSMLGRGRQMSPPVLRPLNRIRLTPPSPSAHIPLTFGEEPGEDFLNLSPTTRALSRNFRFEDYLLIPDGEKENERPDANVGGHIGASPALLEAAPIGKPFKPASERSTSLRDVRGGTNLSDPSPAVASQPAAVDLGSSVGFNAIASQPSCSIAPASIVTSGPTTAAPSTAIAPASIAPDASENGEQNYVFSMASGESLPFNDEFIATCHFRSFNPSRPTYSCVDILIRLGQTFGQGITKTELQQLFRKCGRCEHFIFADRRSCHGCYSRVLLVQDPSFDIVRCRRISLAEWVKKCNNFGLDCHYVSDDH</sequence>
<reference evidence="2 3" key="1">
    <citation type="submission" date="2020-07" db="EMBL/GenBank/DDBJ databases">
        <title>Comparative genomics of pyrophilous fungi reveals a link between fire events and developmental genes.</title>
        <authorList>
            <consortium name="DOE Joint Genome Institute"/>
            <person name="Steindorff A.S."/>
            <person name="Carver A."/>
            <person name="Calhoun S."/>
            <person name="Stillman K."/>
            <person name="Liu H."/>
            <person name="Lipzen A."/>
            <person name="Pangilinan J."/>
            <person name="Labutti K."/>
            <person name="Bruns T.D."/>
            <person name="Grigoriev I.V."/>
        </authorList>
    </citation>
    <scope>NUCLEOTIDE SEQUENCE [LARGE SCALE GENOMIC DNA]</scope>
    <source>
        <strain evidence="2 3">CBS 144469</strain>
    </source>
</reference>
<keyword evidence="3" id="KW-1185">Reference proteome</keyword>
<dbReference type="Proteomes" id="UP000521943">
    <property type="component" value="Unassembled WGS sequence"/>
</dbReference>
<comment type="caution">
    <text evidence="2">The sequence shown here is derived from an EMBL/GenBank/DDBJ whole genome shotgun (WGS) entry which is preliminary data.</text>
</comment>
<evidence type="ECO:0000256" key="1">
    <source>
        <dbReference type="SAM" id="MobiDB-lite"/>
    </source>
</evidence>
<evidence type="ECO:0000313" key="3">
    <source>
        <dbReference type="Proteomes" id="UP000521943"/>
    </source>
</evidence>
<proteinExistence type="predicted"/>
<gene>
    <name evidence="2" type="ORF">DFP72DRAFT_845321</name>
</gene>
<organism evidence="2 3">
    <name type="scientific">Ephemerocybe angulata</name>
    <dbReference type="NCBI Taxonomy" id="980116"/>
    <lineage>
        <taxon>Eukaryota</taxon>
        <taxon>Fungi</taxon>
        <taxon>Dikarya</taxon>
        <taxon>Basidiomycota</taxon>
        <taxon>Agaricomycotina</taxon>
        <taxon>Agaricomycetes</taxon>
        <taxon>Agaricomycetidae</taxon>
        <taxon>Agaricales</taxon>
        <taxon>Agaricineae</taxon>
        <taxon>Psathyrellaceae</taxon>
        <taxon>Ephemerocybe</taxon>
    </lineage>
</organism>
<protein>
    <submittedName>
        <fullName evidence="2">Uncharacterized protein</fullName>
    </submittedName>
</protein>
<feature type="region of interest" description="Disordered" evidence="1">
    <location>
        <begin position="106"/>
        <end position="136"/>
    </location>
</feature>
<accession>A0A8H6I3Y2</accession>
<dbReference type="AlphaFoldDB" id="A0A8H6I3Y2"/>
<evidence type="ECO:0000313" key="2">
    <source>
        <dbReference type="EMBL" id="KAF6758410.1"/>
    </source>
</evidence>
<dbReference type="EMBL" id="JACGCI010000019">
    <property type="protein sequence ID" value="KAF6758410.1"/>
    <property type="molecule type" value="Genomic_DNA"/>
</dbReference>
<name>A0A8H6I3Y2_9AGAR</name>